<gene>
    <name evidence="1" type="ORF">E4P82_13980</name>
</gene>
<evidence type="ECO:0000313" key="2">
    <source>
        <dbReference type="Proteomes" id="UP000760480"/>
    </source>
</evidence>
<evidence type="ECO:0000313" key="1">
    <source>
        <dbReference type="EMBL" id="NMQ20211.1"/>
    </source>
</evidence>
<name>A0ABX1TQJ2_9GAMM</name>
<proteinExistence type="predicted"/>
<dbReference type="RefSeq" id="WP_169249473.1">
    <property type="nucleotide sequence ID" value="NZ_SPMZ01000040.1"/>
</dbReference>
<comment type="caution">
    <text evidence="1">The sequence shown here is derived from an EMBL/GenBank/DDBJ whole genome shotgun (WGS) entry which is preliminary data.</text>
</comment>
<sequence length="72" mass="8003">MSLAITADKALIWDQQQTKMVQKTRVAVRLVGNQGSIYREAGPLYVETAQEIFEAAQLLRERLIKSLLSGVG</sequence>
<reference evidence="1 2" key="1">
    <citation type="submission" date="2019-03" db="EMBL/GenBank/DDBJ databases">
        <title>Metabolic reconstructions from genomes of highly enriched 'Candidatus Accumulibacter' and 'Candidatus Competibacter' bioreactor populations.</title>
        <authorList>
            <person name="Annavajhala M.K."/>
            <person name="Welles L."/>
            <person name="Abbas B."/>
            <person name="Sorokin D."/>
            <person name="Park H."/>
            <person name="Van Loosdrecht M."/>
            <person name="Chandran K."/>
        </authorList>
    </citation>
    <scope>NUCLEOTIDE SEQUENCE [LARGE SCALE GENOMIC DNA]</scope>
    <source>
        <strain evidence="1 2">SBR_G</strain>
    </source>
</reference>
<dbReference type="EMBL" id="SPMZ01000040">
    <property type="protein sequence ID" value="NMQ20211.1"/>
    <property type="molecule type" value="Genomic_DNA"/>
</dbReference>
<protein>
    <submittedName>
        <fullName evidence="1">Uncharacterized protein</fullName>
    </submittedName>
</protein>
<keyword evidence="2" id="KW-1185">Reference proteome</keyword>
<organism evidence="1 2">
    <name type="scientific">Candidatus Competibacter phosphatis</name>
    <dbReference type="NCBI Taxonomy" id="221280"/>
    <lineage>
        <taxon>Bacteria</taxon>
        <taxon>Pseudomonadati</taxon>
        <taxon>Pseudomonadota</taxon>
        <taxon>Gammaproteobacteria</taxon>
        <taxon>Candidatus Competibacteraceae</taxon>
        <taxon>Candidatus Competibacter</taxon>
    </lineage>
</organism>
<dbReference type="Proteomes" id="UP000760480">
    <property type="component" value="Unassembled WGS sequence"/>
</dbReference>
<accession>A0ABX1TQJ2</accession>